<evidence type="ECO:0000256" key="2">
    <source>
        <dbReference type="ARBA" id="ARBA00008141"/>
    </source>
</evidence>
<feature type="transmembrane region" description="Helical" evidence="7">
    <location>
        <begin position="95"/>
        <end position="118"/>
    </location>
</feature>
<dbReference type="AlphaFoldDB" id="A0A3Q2VAF4"/>
<keyword evidence="6 7" id="KW-0472">Membrane</keyword>
<organism evidence="8 9">
    <name type="scientific">Haplochromis burtoni</name>
    <name type="common">Burton's mouthbrooder</name>
    <name type="synonym">Chromis burtoni</name>
    <dbReference type="NCBI Taxonomy" id="8153"/>
    <lineage>
        <taxon>Eukaryota</taxon>
        <taxon>Metazoa</taxon>
        <taxon>Chordata</taxon>
        <taxon>Craniata</taxon>
        <taxon>Vertebrata</taxon>
        <taxon>Euteleostomi</taxon>
        <taxon>Actinopterygii</taxon>
        <taxon>Neopterygii</taxon>
        <taxon>Teleostei</taxon>
        <taxon>Neoteleostei</taxon>
        <taxon>Acanthomorphata</taxon>
        <taxon>Ovalentaria</taxon>
        <taxon>Cichlomorphae</taxon>
        <taxon>Cichliformes</taxon>
        <taxon>Cichlidae</taxon>
        <taxon>African cichlids</taxon>
        <taxon>Pseudocrenilabrinae</taxon>
        <taxon>Haplochromini</taxon>
        <taxon>Haplochromis</taxon>
    </lineage>
</organism>
<sequence length="278" mass="30919">MRLLCKQAQIDTQNIYLFSSLLEFFNRLKERILAKKKDSGKLKECKARVRHRERDQGRLNKLFVCPSVVHPGLALCLASRVISLHNDHCRSCISIFTAVSVAFKGVLCLVACSSTGLIMQGMGKTERGEQGRDIDLTSLRSTMPASGPLQGGSASNLNMNLYATKKTAAEGMLDIALFLANITHMKTVIEQGAGYRYYAAVLTLISFSLALQIVAGILIIIIARLELTRLPSCQRCLNFLNNLITSIICLTFIINIIKSAFGTQRSCLLRWLFQRFIL</sequence>
<dbReference type="Proteomes" id="UP000264840">
    <property type="component" value="Unplaced"/>
</dbReference>
<protein>
    <submittedName>
        <fullName evidence="8">Ninjurin 2</fullName>
    </submittedName>
</protein>
<evidence type="ECO:0000256" key="5">
    <source>
        <dbReference type="ARBA" id="ARBA00022989"/>
    </source>
</evidence>
<dbReference type="GO" id="GO:0042246">
    <property type="term" value="P:tissue regeneration"/>
    <property type="evidence" value="ECO:0007669"/>
    <property type="project" value="InterPro"/>
</dbReference>
<evidence type="ECO:0000313" key="8">
    <source>
        <dbReference type="Ensembl" id="ENSHBUP00000004448.1"/>
    </source>
</evidence>
<name>A0A3Q2VAF4_HAPBU</name>
<evidence type="ECO:0000256" key="7">
    <source>
        <dbReference type="SAM" id="Phobius"/>
    </source>
</evidence>
<keyword evidence="5 7" id="KW-1133">Transmembrane helix</keyword>
<dbReference type="Ensembl" id="ENSHBUT00000008681.1">
    <property type="protein sequence ID" value="ENSHBUP00000004448.1"/>
    <property type="gene ID" value="ENSHBUG00000005762.1"/>
</dbReference>
<keyword evidence="4" id="KW-0130">Cell adhesion</keyword>
<evidence type="ECO:0000256" key="1">
    <source>
        <dbReference type="ARBA" id="ARBA00004141"/>
    </source>
</evidence>
<comment type="subcellular location">
    <subcellularLocation>
        <location evidence="1">Membrane</location>
        <topology evidence="1">Multi-pass membrane protein</topology>
    </subcellularLocation>
</comment>
<evidence type="ECO:0000256" key="4">
    <source>
        <dbReference type="ARBA" id="ARBA00022889"/>
    </source>
</evidence>
<comment type="similarity">
    <text evidence="2">Belongs to the ninjurin family.</text>
</comment>
<dbReference type="PANTHER" id="PTHR12316:SF24">
    <property type="entry name" value="NINJURIN-2"/>
    <property type="match status" value="1"/>
</dbReference>
<dbReference type="GO" id="GO:0007155">
    <property type="term" value="P:cell adhesion"/>
    <property type="evidence" value="ECO:0007669"/>
    <property type="project" value="UniProtKB-KW"/>
</dbReference>
<dbReference type="GO" id="GO:0016020">
    <property type="term" value="C:membrane"/>
    <property type="evidence" value="ECO:0007669"/>
    <property type="project" value="UniProtKB-SubCell"/>
</dbReference>
<feature type="transmembrane region" description="Helical" evidence="7">
    <location>
        <begin position="243"/>
        <end position="261"/>
    </location>
</feature>
<keyword evidence="9" id="KW-1185">Reference proteome</keyword>
<feature type="transmembrane region" description="Helical" evidence="7">
    <location>
        <begin position="195"/>
        <end position="223"/>
    </location>
</feature>
<proteinExistence type="inferred from homology"/>
<reference evidence="8" key="1">
    <citation type="submission" date="2025-08" db="UniProtKB">
        <authorList>
            <consortium name="Ensembl"/>
        </authorList>
    </citation>
    <scope>IDENTIFICATION</scope>
</reference>
<keyword evidence="3 7" id="KW-0812">Transmembrane</keyword>
<dbReference type="Pfam" id="PF04923">
    <property type="entry name" value="Ninjurin"/>
    <property type="match status" value="1"/>
</dbReference>
<evidence type="ECO:0000313" key="9">
    <source>
        <dbReference type="Proteomes" id="UP000264840"/>
    </source>
</evidence>
<evidence type="ECO:0000256" key="6">
    <source>
        <dbReference type="ARBA" id="ARBA00023136"/>
    </source>
</evidence>
<feature type="transmembrane region" description="Helical" evidence="7">
    <location>
        <begin position="62"/>
        <end position="83"/>
    </location>
</feature>
<dbReference type="InterPro" id="IPR007007">
    <property type="entry name" value="Ninjurin"/>
</dbReference>
<dbReference type="GeneTree" id="ENSGT00940000158219"/>
<accession>A0A3Q2VAF4</accession>
<evidence type="ECO:0000256" key="3">
    <source>
        <dbReference type="ARBA" id="ARBA00022692"/>
    </source>
</evidence>
<dbReference type="PANTHER" id="PTHR12316">
    <property type="entry name" value="NINJURIN-RELATED"/>
    <property type="match status" value="1"/>
</dbReference>
<reference evidence="8" key="2">
    <citation type="submission" date="2025-09" db="UniProtKB">
        <authorList>
            <consortium name="Ensembl"/>
        </authorList>
    </citation>
    <scope>IDENTIFICATION</scope>
</reference>